<evidence type="ECO:0000256" key="3">
    <source>
        <dbReference type="SAM" id="MobiDB-lite"/>
    </source>
</evidence>
<dbReference type="InterPro" id="IPR004165">
    <property type="entry name" value="CoA_trans_fam_I"/>
</dbReference>
<evidence type="ECO:0000256" key="2">
    <source>
        <dbReference type="ARBA" id="ARBA00022679"/>
    </source>
</evidence>
<dbReference type="PANTHER" id="PTHR13707:SF60">
    <property type="entry name" value="ACETATE COA-TRANSFERASE SUBUNIT ALPHA"/>
    <property type="match status" value="1"/>
</dbReference>
<dbReference type="Gene3D" id="3.40.1080.10">
    <property type="entry name" value="Glutaconate Coenzyme A-transferase"/>
    <property type="match status" value="1"/>
</dbReference>
<protein>
    <submittedName>
        <fullName evidence="5">3-oxoacid CoA-transferase subunit A</fullName>
    </submittedName>
    <submittedName>
        <fullName evidence="4">CoA transferase subunit A</fullName>
    </submittedName>
</protein>
<reference evidence="4 7" key="2">
    <citation type="submission" date="2017-12" db="EMBL/GenBank/DDBJ databases">
        <title>Pharmacopeia of the Arctic Ocean.</title>
        <authorList>
            <person name="Collins E."/>
            <person name="Ducluzeau A.-L."/>
        </authorList>
    </citation>
    <scope>NUCLEOTIDE SEQUENCE [LARGE SCALE GENOMIC DNA]</scope>
    <source>
        <strain evidence="4 7">DSM 23325</strain>
    </source>
</reference>
<dbReference type="Pfam" id="PF01144">
    <property type="entry name" value="CoA_trans"/>
    <property type="match status" value="1"/>
</dbReference>
<evidence type="ECO:0000313" key="4">
    <source>
        <dbReference type="EMBL" id="PKH38485.1"/>
    </source>
</evidence>
<dbReference type="InterPro" id="IPR012792">
    <property type="entry name" value="3-oxoacid_CoA-transf_A"/>
</dbReference>
<proteinExistence type="inferred from homology"/>
<feature type="region of interest" description="Disordered" evidence="3">
    <location>
        <begin position="243"/>
        <end position="280"/>
    </location>
</feature>
<organism evidence="5 6">
    <name type="scientific">Nocardioides alpinus</name>
    <dbReference type="NCBI Taxonomy" id="748909"/>
    <lineage>
        <taxon>Bacteria</taxon>
        <taxon>Bacillati</taxon>
        <taxon>Actinomycetota</taxon>
        <taxon>Actinomycetes</taxon>
        <taxon>Propionibacteriales</taxon>
        <taxon>Nocardioidaceae</taxon>
        <taxon>Nocardioides</taxon>
    </lineage>
</organism>
<evidence type="ECO:0000256" key="1">
    <source>
        <dbReference type="ARBA" id="ARBA00005612"/>
    </source>
</evidence>
<evidence type="ECO:0000313" key="7">
    <source>
        <dbReference type="Proteomes" id="UP000233565"/>
    </source>
</evidence>
<dbReference type="InterPro" id="IPR037171">
    <property type="entry name" value="NagB/RpiA_transferase-like"/>
</dbReference>
<feature type="compositionally biased region" description="Basic and acidic residues" evidence="3">
    <location>
        <begin position="243"/>
        <end position="259"/>
    </location>
</feature>
<dbReference type="InterPro" id="IPR004163">
    <property type="entry name" value="CoA_transf_BS"/>
</dbReference>
<keyword evidence="7" id="KW-1185">Reference proteome</keyword>
<dbReference type="NCBIfam" id="TIGR02429">
    <property type="entry name" value="pcaI_scoA_fam"/>
    <property type="match status" value="1"/>
</dbReference>
<dbReference type="GO" id="GO:0008410">
    <property type="term" value="F:CoA-transferase activity"/>
    <property type="evidence" value="ECO:0007669"/>
    <property type="project" value="InterPro"/>
</dbReference>
<comment type="similarity">
    <text evidence="1">Belongs to the 3-oxoacid CoA-transferase subunit A family.</text>
</comment>
<sequence>MDKVVKNAHTAVADIPDGARLAVGGFGLCGIPSVLIEAVLEAGTTDLEAVSNNCGVDEWGLGRLLFAKRLRRMISSYVGENKEFARQYLSGELEVELTPQGTLAERMRAGGSGIPGFYTATGVGTQVAEGGLPWKYDTEGNVIVASPPKETRVFSTAEGEREYVLEEAIVADFALVRARKGDRHGNLVYRDSARNFNPLAAMCGRVTIAEVEELVEPGELDPNDVHTPGVYVQRVVALTPEQAKDKRIEKVTTRPRPEPARAGSAGDALVDDVATHGLGG</sequence>
<dbReference type="STRING" id="748909.SAMN05192575_11639"/>
<gene>
    <name evidence="4" type="ORF">CXG46_15685</name>
    <name evidence="5" type="ORF">SAMN05192575_11639</name>
</gene>
<dbReference type="SUPFAM" id="SSF100950">
    <property type="entry name" value="NagB/RpiA/CoA transferase-like"/>
    <property type="match status" value="1"/>
</dbReference>
<dbReference type="PROSITE" id="PS01273">
    <property type="entry name" value="COA_TRANSF_1"/>
    <property type="match status" value="1"/>
</dbReference>
<dbReference type="Proteomes" id="UP000233565">
    <property type="component" value="Unassembled WGS sequence"/>
</dbReference>
<dbReference type="AlphaFoldDB" id="A0A1I1BH79"/>
<dbReference type="SMART" id="SM00882">
    <property type="entry name" value="CoA_trans"/>
    <property type="match status" value="1"/>
</dbReference>
<accession>A0A1I1BH79</accession>
<dbReference type="Proteomes" id="UP000199113">
    <property type="component" value="Unassembled WGS sequence"/>
</dbReference>
<name>A0A1I1BH79_9ACTN</name>
<reference evidence="5" key="1">
    <citation type="submission" date="2016-10" db="EMBL/GenBank/DDBJ databases">
        <authorList>
            <person name="de Groot N.N."/>
        </authorList>
    </citation>
    <scope>NUCLEOTIDE SEQUENCE [LARGE SCALE GENOMIC DNA]</scope>
    <source>
        <strain evidence="5">CGMCC 1.10697</strain>
    </source>
</reference>
<dbReference type="EMBL" id="FOKC01000016">
    <property type="protein sequence ID" value="SFB47853.1"/>
    <property type="molecule type" value="Genomic_DNA"/>
</dbReference>
<evidence type="ECO:0000313" key="5">
    <source>
        <dbReference type="EMBL" id="SFB47853.1"/>
    </source>
</evidence>
<dbReference type="EMBL" id="PJBV01000033">
    <property type="protein sequence ID" value="PKH38485.1"/>
    <property type="molecule type" value="Genomic_DNA"/>
</dbReference>
<dbReference type="RefSeq" id="WP_091201900.1">
    <property type="nucleotide sequence ID" value="NZ_FOKC01000016.1"/>
</dbReference>
<dbReference type="PANTHER" id="PTHR13707">
    <property type="entry name" value="KETOACID-COENZYME A TRANSFERASE"/>
    <property type="match status" value="1"/>
</dbReference>
<keyword evidence="2 5" id="KW-0808">Transferase</keyword>
<dbReference type="OrthoDB" id="9778604at2"/>
<evidence type="ECO:0000313" key="6">
    <source>
        <dbReference type="Proteomes" id="UP000199113"/>
    </source>
</evidence>